<evidence type="ECO:0000259" key="7">
    <source>
        <dbReference type="SMART" id="SM00534"/>
    </source>
</evidence>
<comment type="caution">
    <text evidence="8">The sequence shown here is derived from an EMBL/GenBank/DDBJ whole genome shotgun (WGS) entry which is preliminary data.</text>
</comment>
<feature type="region of interest" description="Disordered" evidence="5">
    <location>
        <begin position="1"/>
        <end position="34"/>
    </location>
</feature>
<dbReference type="KEGG" id="sgra:EX895_000701"/>
<dbReference type="EMBL" id="SRRM01000002">
    <property type="protein sequence ID" value="TKY90703.1"/>
    <property type="molecule type" value="Genomic_DNA"/>
</dbReference>
<accession>A0A4U7L0P7</accession>
<dbReference type="GO" id="GO:0006298">
    <property type="term" value="P:mismatch repair"/>
    <property type="evidence" value="ECO:0007669"/>
    <property type="project" value="InterPro"/>
</dbReference>
<dbReference type="PANTHER" id="PTHR11361:SF20">
    <property type="entry name" value="MUTS PROTEIN HOMOLOG 5"/>
    <property type="match status" value="1"/>
</dbReference>
<evidence type="ECO:0000313" key="9">
    <source>
        <dbReference type="Proteomes" id="UP000306050"/>
    </source>
</evidence>
<proteinExistence type="inferred from homology"/>
<dbReference type="AlphaFoldDB" id="A0A4U7L0P7"/>
<comment type="similarity">
    <text evidence="1">Belongs to the DNA mismatch repair MutS family.</text>
</comment>
<dbReference type="SMART" id="SM00534">
    <property type="entry name" value="MUTSac"/>
    <property type="match status" value="1"/>
</dbReference>
<gene>
    <name evidence="8" type="ORF">EX895_000701</name>
</gene>
<keyword evidence="9" id="KW-1185">Reference proteome</keyword>
<dbReference type="GO" id="GO:0051026">
    <property type="term" value="P:chiasma assembly"/>
    <property type="evidence" value="ECO:0007669"/>
    <property type="project" value="TreeGrafter"/>
</dbReference>
<dbReference type="RefSeq" id="XP_029742688.1">
    <property type="nucleotide sequence ID" value="XM_029881302.1"/>
</dbReference>
<feature type="region of interest" description="Disordered" evidence="5">
    <location>
        <begin position="181"/>
        <end position="202"/>
    </location>
</feature>
<feature type="domain" description="DNA mismatch repair proteins mutS family" evidence="7">
    <location>
        <begin position="676"/>
        <end position="872"/>
    </location>
</feature>
<evidence type="ECO:0000256" key="1">
    <source>
        <dbReference type="ARBA" id="ARBA00006271"/>
    </source>
</evidence>
<dbReference type="GO" id="GO:0005524">
    <property type="term" value="F:ATP binding"/>
    <property type="evidence" value="ECO:0007669"/>
    <property type="project" value="UniProtKB-KW"/>
</dbReference>
<dbReference type="GeneID" id="40723596"/>
<reference evidence="8 9" key="1">
    <citation type="submission" date="2019-05" db="EMBL/GenBank/DDBJ databases">
        <title>Sporisorium graminicola CBS 10092 draft sequencing and annotation.</title>
        <authorList>
            <person name="Solano-Gonzalez S."/>
            <person name="Caddick M.X."/>
            <person name="Darby A."/>
        </authorList>
    </citation>
    <scope>NUCLEOTIDE SEQUENCE [LARGE SCALE GENOMIC DNA]</scope>
    <source>
        <strain evidence="8 9">CBS 10092</strain>
    </source>
</reference>
<dbReference type="Pfam" id="PF05192">
    <property type="entry name" value="MutS_III"/>
    <property type="match status" value="1"/>
</dbReference>
<dbReference type="PANTHER" id="PTHR11361">
    <property type="entry name" value="DNA MISMATCH REPAIR PROTEIN MUTS FAMILY MEMBER"/>
    <property type="match status" value="1"/>
</dbReference>
<organism evidence="8 9">
    <name type="scientific">Sporisorium graminicola</name>
    <dbReference type="NCBI Taxonomy" id="280036"/>
    <lineage>
        <taxon>Eukaryota</taxon>
        <taxon>Fungi</taxon>
        <taxon>Dikarya</taxon>
        <taxon>Basidiomycota</taxon>
        <taxon>Ustilaginomycotina</taxon>
        <taxon>Ustilaginomycetes</taxon>
        <taxon>Ustilaginales</taxon>
        <taxon>Ustilaginaceae</taxon>
        <taxon>Sporisorium</taxon>
    </lineage>
</organism>
<feature type="domain" description="DNA mismatch repair protein MutS core" evidence="6">
    <location>
        <begin position="280"/>
        <end position="598"/>
    </location>
</feature>
<dbReference type="SMART" id="SM00533">
    <property type="entry name" value="MUTSd"/>
    <property type="match status" value="1"/>
</dbReference>
<evidence type="ECO:0000256" key="5">
    <source>
        <dbReference type="SAM" id="MobiDB-lite"/>
    </source>
</evidence>
<dbReference type="SUPFAM" id="SSF48334">
    <property type="entry name" value="DNA repair protein MutS, domain III"/>
    <property type="match status" value="1"/>
</dbReference>
<dbReference type="SUPFAM" id="SSF52540">
    <property type="entry name" value="P-loop containing nucleoside triphosphate hydrolases"/>
    <property type="match status" value="1"/>
</dbReference>
<dbReference type="InterPro" id="IPR007696">
    <property type="entry name" value="DNA_mismatch_repair_MutS_core"/>
</dbReference>
<feature type="compositionally biased region" description="Polar residues" evidence="5">
    <location>
        <begin position="1"/>
        <end position="15"/>
    </location>
</feature>
<feature type="compositionally biased region" description="Basic and acidic residues" evidence="5">
    <location>
        <begin position="665"/>
        <end position="674"/>
    </location>
</feature>
<evidence type="ECO:0000256" key="4">
    <source>
        <dbReference type="ARBA" id="ARBA00023125"/>
    </source>
</evidence>
<dbReference type="Pfam" id="PF00488">
    <property type="entry name" value="MutS_V"/>
    <property type="match status" value="1"/>
</dbReference>
<keyword evidence="2" id="KW-0547">Nucleotide-binding</keyword>
<dbReference type="InterPro" id="IPR036187">
    <property type="entry name" value="DNA_mismatch_repair_MutS_sf"/>
</dbReference>
<dbReference type="OrthoDB" id="29596at2759"/>
<evidence type="ECO:0000256" key="3">
    <source>
        <dbReference type="ARBA" id="ARBA00022840"/>
    </source>
</evidence>
<keyword evidence="3" id="KW-0067">ATP-binding</keyword>
<dbReference type="InterPro" id="IPR000432">
    <property type="entry name" value="DNA_mismatch_repair_MutS_C"/>
</dbReference>
<dbReference type="Proteomes" id="UP000306050">
    <property type="component" value="Chromosome SGRAM_1"/>
</dbReference>
<dbReference type="GO" id="GO:0030983">
    <property type="term" value="F:mismatched DNA binding"/>
    <property type="evidence" value="ECO:0007669"/>
    <property type="project" value="InterPro"/>
</dbReference>
<dbReference type="GO" id="GO:0005634">
    <property type="term" value="C:nucleus"/>
    <property type="evidence" value="ECO:0007669"/>
    <property type="project" value="TreeGrafter"/>
</dbReference>
<dbReference type="Gene3D" id="3.40.50.300">
    <property type="entry name" value="P-loop containing nucleotide triphosphate hydrolases"/>
    <property type="match status" value="1"/>
</dbReference>
<keyword evidence="4" id="KW-0238">DNA-binding</keyword>
<dbReference type="InterPro" id="IPR045076">
    <property type="entry name" value="MutS"/>
</dbReference>
<evidence type="ECO:0000256" key="2">
    <source>
        <dbReference type="ARBA" id="ARBA00022741"/>
    </source>
</evidence>
<dbReference type="InterPro" id="IPR027417">
    <property type="entry name" value="P-loop_NTPase"/>
</dbReference>
<dbReference type="Gene3D" id="1.10.1420.10">
    <property type="match status" value="1"/>
</dbReference>
<evidence type="ECO:0000313" key="8">
    <source>
        <dbReference type="EMBL" id="TKY90703.1"/>
    </source>
</evidence>
<protein>
    <recommendedName>
        <fullName evidence="10">DNA mismatch repair proteins mutS family domain-containing protein</fullName>
    </recommendedName>
</protein>
<feature type="region of interest" description="Disordered" evidence="5">
    <location>
        <begin position="615"/>
        <end position="674"/>
    </location>
</feature>
<evidence type="ECO:0008006" key="10">
    <source>
        <dbReference type="Google" id="ProtNLM"/>
    </source>
</evidence>
<sequence length="950" mass="104712">MSAASHSQALGTASETPAAASRHGGYDEHSSVNHPTIAGPSSALAIEVVNGRFGCAVFLNEEQQLLLCEDLPCDFAFHDEHAVPSARDTVAPLLVEHETMAPSEAVEAAGTDLANSAAHYGYVGSLLPQFDPELIVLSSRCPEALLDMLRDFAEQRNSVIDIRKATNFQLALGLSSIEEATEFSRRDTDREPSESTSNDERSMPALVMLDAKVATPKSTLAISAVGPLLSSLRSRREIGRSLTLASLCLNDHLFVDENTIKSLGINSNDVHAFVHAKQGRQGFSVLAMMNLTCSKFSQPLLKRWVMLPLAERDEILRRHEAVELLVRLDSTSEMDRLQRQLRELCGVPQVCHKLNMGVGSAWLWASLMKTCNAIMNLRAELNGLDLSRSEMLNELKAQVIVDSLLRLSDAIAYTIDFEESKTDGKVTVRTGVDMYLDELRDLYLRLPDLLDGEAVDLQGQPAFRPTRGLHVVYFPQIGYLICVRDGETVEMKADPSLAQEFVSDEFVYLKNRRMTELDHDLGDVASFVVDKEIEILDGLQTLLKQCCPVLLAAHAALCQIDCLLAFARAATMYDLKRPILVEEQVIRLKGSRHVLKALSNEGFVPNDIELQGGLGLPAQSDQNANAEDGLGSQRGDVDEEELGQGLQEELRSGAPGEARPGSRRSATDLREKENKHSVMVLTGANSSGKSCLLQQAALSVYLCQCGSFVPAAYAELGVFDKILTRMRQDESVSSEGSSFTRELGRLHRGMNMSTSKSLVILDEVGRECRSDDGAGLFVATIYEFLQRGPECPIVLSATHHLRAIERHLPETLPIQRAHMQSILLPTIEQTYASLTYLYSLRPGFAGTSHACHCARLCGVPHIVVERAERICRIGLRAWHDLEAKQDEAIVRRLLQLELGNGGEGEERQRVRREMAEVDDEAALRWIQWVLTGDEDEVEADGEEEMPLGVA</sequence>
<name>A0A4U7L0P7_9BASI</name>
<feature type="compositionally biased region" description="Basic and acidic residues" evidence="5">
    <location>
        <begin position="182"/>
        <end position="202"/>
    </location>
</feature>
<evidence type="ECO:0000259" key="6">
    <source>
        <dbReference type="SMART" id="SM00533"/>
    </source>
</evidence>
<dbReference type="GO" id="GO:0140664">
    <property type="term" value="F:ATP-dependent DNA damage sensor activity"/>
    <property type="evidence" value="ECO:0007669"/>
    <property type="project" value="InterPro"/>
</dbReference>